<dbReference type="PANTHER" id="PTHR35201:SF4">
    <property type="entry name" value="BETA-PINACENE SYNTHASE-RELATED"/>
    <property type="match status" value="1"/>
</dbReference>
<dbReference type="GO" id="GO:0046872">
    <property type="term" value="F:metal ion binding"/>
    <property type="evidence" value="ECO:0007669"/>
    <property type="project" value="UniProtKB-KW"/>
</dbReference>
<organism evidence="5 6">
    <name type="scientific">Penicillium capsulatum</name>
    <dbReference type="NCBI Taxonomy" id="69766"/>
    <lineage>
        <taxon>Eukaryota</taxon>
        <taxon>Fungi</taxon>
        <taxon>Dikarya</taxon>
        <taxon>Ascomycota</taxon>
        <taxon>Pezizomycotina</taxon>
        <taxon>Eurotiomycetes</taxon>
        <taxon>Eurotiomycetidae</taxon>
        <taxon>Eurotiales</taxon>
        <taxon>Aspergillaceae</taxon>
        <taxon>Penicillium</taxon>
    </lineage>
</organism>
<dbReference type="EMBL" id="JAPQKO010000006">
    <property type="protein sequence ID" value="KAJ5156102.1"/>
    <property type="molecule type" value="Genomic_DNA"/>
</dbReference>
<dbReference type="GO" id="GO:0010333">
    <property type="term" value="F:terpene synthase activity"/>
    <property type="evidence" value="ECO:0007669"/>
    <property type="project" value="InterPro"/>
</dbReference>
<dbReference type="Gene3D" id="1.10.600.10">
    <property type="entry name" value="Farnesyl Diphosphate Synthase"/>
    <property type="match status" value="1"/>
</dbReference>
<dbReference type="Proteomes" id="UP001146351">
    <property type="component" value="Unassembled WGS sequence"/>
</dbReference>
<evidence type="ECO:0000256" key="4">
    <source>
        <dbReference type="RuleBase" id="RU366034"/>
    </source>
</evidence>
<comment type="caution">
    <text evidence="5">The sequence shown here is derived from an EMBL/GenBank/DDBJ whole genome shotgun (WGS) entry which is preliminary data.</text>
</comment>
<keyword evidence="4" id="KW-0456">Lyase</keyword>
<dbReference type="Pfam" id="PF19086">
    <property type="entry name" value="Terpene_syn_C_2"/>
    <property type="match status" value="1"/>
</dbReference>
<evidence type="ECO:0000256" key="2">
    <source>
        <dbReference type="ARBA" id="ARBA00006333"/>
    </source>
</evidence>
<name>A0A9W9LHJ9_9EURO</name>
<comment type="cofactor">
    <cofactor evidence="1 4">
        <name>Mg(2+)</name>
        <dbReference type="ChEBI" id="CHEBI:18420"/>
    </cofactor>
</comment>
<proteinExistence type="inferred from homology"/>
<reference evidence="5" key="2">
    <citation type="journal article" date="2023" name="IMA Fungus">
        <title>Comparative genomic study of the Penicillium genus elucidates a diverse pangenome and 15 lateral gene transfer events.</title>
        <authorList>
            <person name="Petersen C."/>
            <person name="Sorensen T."/>
            <person name="Nielsen M.R."/>
            <person name="Sondergaard T.E."/>
            <person name="Sorensen J.L."/>
            <person name="Fitzpatrick D.A."/>
            <person name="Frisvad J.C."/>
            <person name="Nielsen K.L."/>
        </authorList>
    </citation>
    <scope>NUCLEOTIDE SEQUENCE</scope>
    <source>
        <strain evidence="5">IBT 21917</strain>
    </source>
</reference>
<comment type="similarity">
    <text evidence="2 4">Belongs to the terpene synthase family.</text>
</comment>
<keyword evidence="4" id="KW-0479">Metal-binding</keyword>
<reference evidence="5" key="1">
    <citation type="submission" date="2022-11" db="EMBL/GenBank/DDBJ databases">
        <authorList>
            <person name="Petersen C."/>
        </authorList>
    </citation>
    <scope>NUCLEOTIDE SEQUENCE</scope>
    <source>
        <strain evidence="5">IBT 21917</strain>
    </source>
</reference>
<dbReference type="EC" id="4.2.3.-" evidence="4"/>
<gene>
    <name evidence="5" type="ORF">N7492_008905</name>
</gene>
<evidence type="ECO:0000313" key="6">
    <source>
        <dbReference type="Proteomes" id="UP001146351"/>
    </source>
</evidence>
<protein>
    <recommendedName>
        <fullName evidence="4">Terpene synthase</fullName>
        <ecNumber evidence="4">4.2.3.-</ecNumber>
    </recommendedName>
</protein>
<dbReference type="AlphaFoldDB" id="A0A9W9LHJ9"/>
<evidence type="ECO:0000256" key="3">
    <source>
        <dbReference type="ARBA" id="ARBA00022842"/>
    </source>
</evidence>
<keyword evidence="3 4" id="KW-0460">Magnesium</keyword>
<dbReference type="InterPro" id="IPR008949">
    <property type="entry name" value="Isoprenoid_synthase_dom_sf"/>
</dbReference>
<sequence>MFASLYRAASGLCNFISLPTVGETKTLPEYQVVQNTAGGSSVPPPVPDISQIPEDLAPTILEARKHPNSVAVVNEVNEFYLKSWPFKTEKHAQRFVDEGFAWFVCINCPLSLDERMHWGCRLLTIGFLIDDVLDRMSVEEGVEHNSQVIECARGTLLPDRNQPAQWIMYDLFEDMRAVDKRLADELLEPTIEFLVAQADGNRMKPMSLREYFEYRDADLGKGLLTGIMRFCARLYMTPEQLELVKPIEENSMKHITFVNDVCSYEKEVLAAKDGFELGAICSAVPIMMDLCGVGQRETARVMWQMARAWEVRHFELVEEVLKKDSSPAMVTYLKGLEHQIAGNERWSLLTPRYNKTGCLAFTEGR</sequence>
<keyword evidence="6" id="KW-1185">Reference proteome</keyword>
<dbReference type="InterPro" id="IPR034686">
    <property type="entry name" value="Terpene_cyclase-like_2"/>
</dbReference>
<evidence type="ECO:0000313" key="5">
    <source>
        <dbReference type="EMBL" id="KAJ5156102.1"/>
    </source>
</evidence>
<evidence type="ECO:0000256" key="1">
    <source>
        <dbReference type="ARBA" id="ARBA00001946"/>
    </source>
</evidence>
<dbReference type="OrthoDB" id="3004402at2759"/>
<dbReference type="PANTHER" id="PTHR35201">
    <property type="entry name" value="TERPENE SYNTHASE"/>
    <property type="match status" value="1"/>
</dbReference>
<accession>A0A9W9LHJ9</accession>
<dbReference type="GO" id="GO:0008299">
    <property type="term" value="P:isoprenoid biosynthetic process"/>
    <property type="evidence" value="ECO:0007669"/>
    <property type="project" value="UniProtKB-ARBA"/>
</dbReference>
<dbReference type="SUPFAM" id="SSF48576">
    <property type="entry name" value="Terpenoid synthases"/>
    <property type="match status" value="1"/>
</dbReference>